<dbReference type="EMBL" id="GBRH01183075">
    <property type="protein sequence ID" value="JAE14821.1"/>
    <property type="molecule type" value="Transcribed_RNA"/>
</dbReference>
<organism evidence="1">
    <name type="scientific">Arundo donax</name>
    <name type="common">Giant reed</name>
    <name type="synonym">Donax arundinaceus</name>
    <dbReference type="NCBI Taxonomy" id="35708"/>
    <lineage>
        <taxon>Eukaryota</taxon>
        <taxon>Viridiplantae</taxon>
        <taxon>Streptophyta</taxon>
        <taxon>Embryophyta</taxon>
        <taxon>Tracheophyta</taxon>
        <taxon>Spermatophyta</taxon>
        <taxon>Magnoliopsida</taxon>
        <taxon>Liliopsida</taxon>
        <taxon>Poales</taxon>
        <taxon>Poaceae</taxon>
        <taxon>PACMAD clade</taxon>
        <taxon>Arundinoideae</taxon>
        <taxon>Arundineae</taxon>
        <taxon>Arundo</taxon>
    </lineage>
</organism>
<sequence>MRLKSLVSHTITMPSRHLHTSIGIPLGPIALPSFILFKAFLKTLESFVQNACWHHQRSCPAQWKNFHLLY</sequence>
<dbReference type="AlphaFoldDB" id="A0A0A9FWZ3"/>
<reference evidence="1" key="1">
    <citation type="submission" date="2014-09" db="EMBL/GenBank/DDBJ databases">
        <authorList>
            <person name="Magalhaes I.L.F."/>
            <person name="Oliveira U."/>
            <person name="Santos F.R."/>
            <person name="Vidigal T.H.D.A."/>
            <person name="Brescovit A.D."/>
            <person name="Santos A.J."/>
        </authorList>
    </citation>
    <scope>NUCLEOTIDE SEQUENCE</scope>
    <source>
        <tissue evidence="1">Shoot tissue taken approximately 20 cm above the soil surface</tissue>
    </source>
</reference>
<protein>
    <submittedName>
        <fullName evidence="1">Uncharacterized protein</fullName>
    </submittedName>
</protein>
<evidence type="ECO:0000313" key="1">
    <source>
        <dbReference type="EMBL" id="JAE14821.1"/>
    </source>
</evidence>
<proteinExistence type="predicted"/>
<accession>A0A0A9FWZ3</accession>
<name>A0A0A9FWZ3_ARUDO</name>
<reference evidence="1" key="2">
    <citation type="journal article" date="2015" name="Data Brief">
        <title>Shoot transcriptome of the giant reed, Arundo donax.</title>
        <authorList>
            <person name="Barrero R.A."/>
            <person name="Guerrero F.D."/>
            <person name="Moolhuijzen P."/>
            <person name="Goolsby J.A."/>
            <person name="Tidwell J."/>
            <person name="Bellgard S.E."/>
            <person name="Bellgard M.I."/>
        </authorList>
    </citation>
    <scope>NUCLEOTIDE SEQUENCE</scope>
    <source>
        <tissue evidence="1">Shoot tissue taken approximately 20 cm above the soil surface</tissue>
    </source>
</reference>